<name>A0A9X3N478_9ACTN</name>
<keyword evidence="1" id="KW-0812">Transmembrane</keyword>
<evidence type="ECO:0000313" key="3">
    <source>
        <dbReference type="Proteomes" id="UP001147653"/>
    </source>
</evidence>
<feature type="transmembrane region" description="Helical" evidence="1">
    <location>
        <begin position="32"/>
        <end position="53"/>
    </location>
</feature>
<organism evidence="2 3">
    <name type="scientific">Solirubrobacter phytolaccae</name>
    <dbReference type="NCBI Taxonomy" id="1404360"/>
    <lineage>
        <taxon>Bacteria</taxon>
        <taxon>Bacillati</taxon>
        <taxon>Actinomycetota</taxon>
        <taxon>Thermoleophilia</taxon>
        <taxon>Solirubrobacterales</taxon>
        <taxon>Solirubrobacteraceae</taxon>
        <taxon>Solirubrobacter</taxon>
    </lineage>
</organism>
<keyword evidence="3" id="KW-1185">Reference proteome</keyword>
<gene>
    <name evidence="2" type="ORF">OJ997_04575</name>
</gene>
<evidence type="ECO:0000256" key="1">
    <source>
        <dbReference type="SAM" id="Phobius"/>
    </source>
</evidence>
<accession>A0A9X3N478</accession>
<dbReference type="Proteomes" id="UP001147653">
    <property type="component" value="Unassembled WGS sequence"/>
</dbReference>
<keyword evidence="1" id="KW-0472">Membrane</keyword>
<comment type="caution">
    <text evidence="2">The sequence shown here is derived from an EMBL/GenBank/DDBJ whole genome shotgun (WGS) entry which is preliminary data.</text>
</comment>
<reference evidence="2" key="1">
    <citation type="submission" date="2022-10" db="EMBL/GenBank/DDBJ databases">
        <title>The WGS of Solirubrobacter phytolaccae KCTC 29190.</title>
        <authorList>
            <person name="Jiang Z."/>
        </authorList>
    </citation>
    <scope>NUCLEOTIDE SEQUENCE</scope>
    <source>
        <strain evidence="2">KCTC 29190</strain>
    </source>
</reference>
<dbReference type="AlphaFoldDB" id="A0A9X3N478"/>
<evidence type="ECO:0000313" key="2">
    <source>
        <dbReference type="EMBL" id="MDA0179560.1"/>
    </source>
</evidence>
<protein>
    <submittedName>
        <fullName evidence="2">Uncharacterized protein</fullName>
    </submittedName>
</protein>
<dbReference type="RefSeq" id="WP_270023848.1">
    <property type="nucleotide sequence ID" value="NZ_JAPDDP010000005.1"/>
</dbReference>
<dbReference type="EMBL" id="JAPDDP010000005">
    <property type="protein sequence ID" value="MDA0179560.1"/>
    <property type="molecule type" value="Genomic_DNA"/>
</dbReference>
<proteinExistence type="predicted"/>
<keyword evidence="1" id="KW-1133">Transmembrane helix</keyword>
<sequence>MRVLDELGREIERVATEAGDVRPRRRWWRPGALFVLLPLCVGTVAVAATTQLLQGEPVRNPPGLQLDPKQGLGVIVGAGKLLPPRTADPAGGPPWGLRVVKTSRGLGCVQLGRVHEGKLGVLGQDFAFDDDGKFHERGAEIIQKTDCQLADAAGNAFIAISHIGLPASGDLTGCNPQSAYKQTPMCERSSLRNVFYGLLGPEATAVTYKDADGKVVRQRVSGPEGAYLVVKPTEPDRRQIGYWSPGVSPGSGLRSVEYRDGSTCMIPNPRRIGGARACPVKGYVTPELTPATREELATPIRVRVGREPVGVKGADKQRRVTFSFRARRAGDSRSQYTFEAKLVKRGKHCSSGTTFGAIAKDVAAGEVVSSELFFPYRCRGRLQLKVGYSQERRPDARRVVGLNDDKVGTVRVDLR</sequence>